<dbReference type="EMBL" id="JAMKPW020000011">
    <property type="protein sequence ID" value="KAK8213219.1"/>
    <property type="molecule type" value="Genomic_DNA"/>
</dbReference>
<evidence type="ECO:0000313" key="2">
    <source>
        <dbReference type="Proteomes" id="UP001320706"/>
    </source>
</evidence>
<accession>A0ACC3SGQ5</accession>
<proteinExistence type="predicted"/>
<protein>
    <submittedName>
        <fullName evidence="1">Uncharacterized protein</fullName>
    </submittedName>
</protein>
<dbReference type="Proteomes" id="UP001320706">
    <property type="component" value="Unassembled WGS sequence"/>
</dbReference>
<name>A0ACC3SGQ5_9PEZI</name>
<keyword evidence="2" id="KW-1185">Reference proteome</keyword>
<sequence length="1244" mass="137810">MSKHGSGDGGSHRRRTSLFSLSSLTQINPVREEQSSQSAKPPRRRKAPPVFTNLDHPDLARDDLRSPSQASASPKRRPSFSMRGGSQRTASVLGSLRSMRSSGDDDLPLTATSSKSPSVNWGDYEGMIGNTKNVLHHGEVQTSSGMFRKKKEYLVLTETHIVRCKSQAKASESFSGVPSPFGRSPTVHRSTTSYGSAQDLQSLHSDSSGDKDGRVSLRQVVAAHRLDDGKPYFAIEVCYLDEESSQASGMTLQLADPEDRDTWLRAIRSAANEARVRDAHPISAYNSRYVARVVERENDYDPENFAMYKVVQRQSPKSGSRSSTDDLSKIASTVCFLAIGIHNVHLIPIVKATSRSSTPSLVSSNLQGSYGILTLTGVKLSNSDDSFELTFRQPLQRTKTLYLASLASPEVAMRLHIAENVLRPECGYRLYEFTVPKELEDHLPPPVSSDEEELCCLDRTLTAYCIAYGVSPANIRYTINYLCEDAPRFELLPVADPRRRAYSILELLAIMRTLRYNESFGSISFAEAQLDALNGLHDNHGGEHVCTRTKRGTPIRLSADELGRSCLLVQEIRALAATSKKLRRMDFSGCISTKPPEYNDEGLPKTKDIGCGIVEALFPLCKHQTTNVDWISLSGITLSETDLDYLVAAAVDKACHFRALELSRCGLSDRSLGLIMDALRAQDNTLEALDISGNLARLSPAVFDSQISVFGFIRKLNLSNVSRTSGPESILSADTLLTWRLEELKLSGTAINHHTVEALAEYLRSPQSEPLHELALDHAFLTGSEIATLMRAMTRESGPTRNLHLDISHNNIIKDHDQLTSAIAENCAPTHLSLRAIEYRDENIFRHLIMSLRVNRSIQYLDISRASLPCDASEETSHALERMFAENDVLEELDISGEDSRLEISKFGVGLNTALSGLKYNKSLHVLRIQYQKLGLPGAGMLAEVLKENDTLRELHCEHNDIPLSALTDMINALFTNTTLVYMPLMEEGRSAALKQTEREVKYIRDEPISPRKPSSPVVKPSSSFGVRRGLANMKKNANRTASAYTPSFPSFQSSRSSSRSTSSPLMSPSHFSFSSSPKTKQNASSPVAAPLPQLTDQDIQAALRLVSESWDRQQYRLQQYLQRNWCILQGIPTAMEIQEEEFERPASVGSLSKVLERVKYDSTPRAEKELDFGPDFNDDPDIGSLIHGDNDNTASFEKFLLDSGSSSPTETRSPDEMRSPDLEMAFSQRGDEPETPTQKGFFG</sequence>
<comment type="caution">
    <text evidence="1">The sequence shown here is derived from an EMBL/GenBank/DDBJ whole genome shotgun (WGS) entry which is preliminary data.</text>
</comment>
<evidence type="ECO:0000313" key="1">
    <source>
        <dbReference type="EMBL" id="KAK8213219.1"/>
    </source>
</evidence>
<organism evidence="1 2">
    <name type="scientific">Zalaria obscura</name>
    <dbReference type="NCBI Taxonomy" id="2024903"/>
    <lineage>
        <taxon>Eukaryota</taxon>
        <taxon>Fungi</taxon>
        <taxon>Dikarya</taxon>
        <taxon>Ascomycota</taxon>
        <taxon>Pezizomycotina</taxon>
        <taxon>Dothideomycetes</taxon>
        <taxon>Dothideomycetidae</taxon>
        <taxon>Dothideales</taxon>
        <taxon>Zalariaceae</taxon>
        <taxon>Zalaria</taxon>
    </lineage>
</organism>
<reference evidence="1" key="1">
    <citation type="submission" date="2024-02" db="EMBL/GenBank/DDBJ databases">
        <title>Metagenome Assembled Genome of Zalaria obscura JY119.</title>
        <authorList>
            <person name="Vighnesh L."/>
            <person name="Jagadeeshwari U."/>
            <person name="Venkata Ramana C."/>
            <person name="Sasikala C."/>
        </authorList>
    </citation>
    <scope>NUCLEOTIDE SEQUENCE</scope>
    <source>
        <strain evidence="1">JY119</strain>
    </source>
</reference>
<gene>
    <name evidence="1" type="ORF">M8818_002517</name>
</gene>